<evidence type="ECO:0000313" key="17">
    <source>
        <dbReference type="EMBL" id="ALH16633.1"/>
    </source>
</evidence>
<dbReference type="PANTHER" id="PTHR39937">
    <property type="entry name" value="ATP SYNTHASE PROTEIN 8"/>
    <property type="match status" value="1"/>
</dbReference>
<dbReference type="InterPro" id="IPR001421">
    <property type="entry name" value="ATP8_metazoa"/>
</dbReference>
<keyword evidence="8 14" id="KW-0406">Ion transport</keyword>
<keyword evidence="11" id="KW-0066">ATP synthesis</keyword>
<evidence type="ECO:0000256" key="14">
    <source>
        <dbReference type="RuleBase" id="RU003661"/>
    </source>
</evidence>
<proteinExistence type="inferred from homology"/>
<dbReference type="EMBL" id="FJ823684">
    <property type="protein sequence ID" value="ACZ57790.1"/>
    <property type="molecule type" value="Genomic_DNA"/>
</dbReference>
<dbReference type="EMBL" id="KT337327">
    <property type="protein sequence ID" value="ALH16633.1"/>
    <property type="molecule type" value="Genomic_DNA"/>
</dbReference>
<evidence type="ECO:0000313" key="16">
    <source>
        <dbReference type="EMBL" id="ACZ57790.1"/>
    </source>
</evidence>
<dbReference type="AlphaFoldDB" id="A0A0N9QGG7"/>
<comment type="subunit">
    <text evidence="13">Component of the ATP synthase complex composed at least of ATP5F1A/subunit alpha, ATP5F1B/subunit beta, ATP5MC1/subunit c (homooctomer), MT-ATP6/subunit a, MT-ATP8/subunit 8, ATP5ME/subunit e, ATP5MF/subunit f, ATP5MG/subunit g, ATP5MK/subunit k, ATP5MJ/subunit j, ATP5F1C/subunit gamma, ATP5F1D/subunit delta, ATP5F1E/subunit epsilon, ATP5PF/subunit F6, ATP5PB/subunit b, ATP5PD/subunit d, ATP5PO/subunit OSCP. ATP synthase complex consists of a soluble F(1) head domain (subunits alpha(3) and beta(3)) - the catalytic core - and a membrane F(0) domain - the membrane proton channel (subunits c, a, 8, e, f, g, k and j). These two domains are linked by a central stalk (subunits gamma, delta, and epsilon) rotating inside the F1 region and a stationary peripheral stalk (subunits F6, b, d, and OSCP).</text>
</comment>
<comment type="function">
    <text evidence="12">Subunit 8, of the mitochondrial membrane ATP synthase complex (F(1)F(0) ATP synthase or Complex V) that produces ATP from ADP in the presence of a proton gradient across the membrane which is generated by electron transport complexes of the respiratory chain. ATP synthase complex consist of a soluble F(1) head domain - the catalytic core - and a membrane F(1) domain - the membrane proton channel. These two domains are linked by a central stalk rotating inside the F(1) region and a stationary peripheral stalk. During catalysis, ATP synthesis in the catalytic domain of F(1) is coupled via a rotary mechanism of the central stalk subunits to proton translocation. In vivo, can only synthesize ATP although its ATP hydrolase activity can be activated artificially in vitro. Part of the complex F(0) domain.</text>
</comment>
<sequence length="55" mass="6602">MPQLNPAPWFIILVFSWMLLLVILPVKILTFILPNNPTPQNIQKPKMKAWNWPWY</sequence>
<name>A0A0N9QGG7_9TELE</name>
<dbReference type="GO" id="GO:0015986">
    <property type="term" value="P:proton motive force-driven ATP synthesis"/>
    <property type="evidence" value="ECO:0007669"/>
    <property type="project" value="InterPro"/>
</dbReference>
<keyword evidence="10 15" id="KW-0472">Membrane</keyword>
<evidence type="ECO:0000256" key="6">
    <source>
        <dbReference type="ARBA" id="ARBA00022781"/>
    </source>
</evidence>
<evidence type="ECO:0000256" key="13">
    <source>
        <dbReference type="ARBA" id="ARBA00064647"/>
    </source>
</evidence>
<comment type="similarity">
    <text evidence="2 14">Belongs to the ATPase protein 8 family.</text>
</comment>
<protein>
    <recommendedName>
        <fullName evidence="14">ATP synthase complex subunit 8</fullName>
    </recommendedName>
</protein>
<evidence type="ECO:0000256" key="9">
    <source>
        <dbReference type="ARBA" id="ARBA00023128"/>
    </source>
</evidence>
<evidence type="ECO:0000256" key="8">
    <source>
        <dbReference type="ARBA" id="ARBA00023065"/>
    </source>
</evidence>
<evidence type="ECO:0000256" key="10">
    <source>
        <dbReference type="ARBA" id="ARBA00023136"/>
    </source>
</evidence>
<evidence type="ECO:0000256" key="11">
    <source>
        <dbReference type="ARBA" id="ARBA00023310"/>
    </source>
</evidence>
<reference evidence="16" key="1">
    <citation type="submission" date="2009-03" db="EMBL/GenBank/DDBJ databases">
        <title>Phylogeography and speciation in Australian freshwater cod, Maccullochella (Percichthyidae).</title>
        <authorList>
            <person name="Nock C.J."/>
            <person name="Elphinstone M.S."/>
            <person name="Rowland S.J."/>
            <person name="Baverstock P.R."/>
        </authorList>
    </citation>
    <scope>NUCLEOTIDE SEQUENCE</scope>
</reference>
<evidence type="ECO:0000256" key="4">
    <source>
        <dbReference type="ARBA" id="ARBA00022547"/>
    </source>
</evidence>
<dbReference type="InterPro" id="IPR050635">
    <property type="entry name" value="ATPase_protein_8"/>
</dbReference>
<dbReference type="RefSeq" id="YP_009466124.1">
    <property type="nucleotide sequence ID" value="NC_037076.1"/>
</dbReference>
<geneLocation type="mitochondrion" evidence="18"/>
<dbReference type="CTD" id="4509"/>
<evidence type="ECO:0000256" key="2">
    <source>
        <dbReference type="ARBA" id="ARBA00008892"/>
    </source>
</evidence>
<keyword evidence="5 14" id="KW-0812">Transmembrane</keyword>
<dbReference type="EMBL" id="KT337328">
    <property type="protein sequence ID" value="ALH16646.1"/>
    <property type="molecule type" value="Genomic_DNA"/>
</dbReference>
<gene>
    <name evidence="18" type="primary">ATP8</name>
</gene>
<comment type="subcellular location">
    <subcellularLocation>
        <location evidence="1 14">Mitochondrion membrane</location>
        <topology evidence="1 14">Single-pass membrane protein</topology>
    </subcellularLocation>
</comment>
<keyword evidence="9 14" id="KW-0496">Mitochondrion</keyword>
<keyword evidence="6 14" id="KW-0375">Hydrogen ion transport</keyword>
<evidence type="ECO:0000256" key="7">
    <source>
        <dbReference type="ARBA" id="ARBA00022989"/>
    </source>
</evidence>
<evidence type="ECO:0000256" key="5">
    <source>
        <dbReference type="ARBA" id="ARBA00022692"/>
    </source>
</evidence>
<reference evidence="18" key="2">
    <citation type="submission" date="2015-07" db="EMBL/GenBank/DDBJ databases">
        <title>Selection on mitogenomes in Maccullochella cod.</title>
        <authorList>
            <person name="Harrisson K.A."/>
            <person name="Pavlova A."/>
            <person name="Han Ming G."/>
            <person name="Yin Peng L."/>
            <person name="Austin C."/>
            <person name="Sunnucks P."/>
        </authorList>
    </citation>
    <scope>NUCLEOTIDE SEQUENCE</scope>
    <source>
        <strain evidence="17">MAR001</strain>
        <strain evidence="18">MAR002</strain>
    </source>
</reference>
<dbReference type="GeneID" id="36165810"/>
<keyword evidence="3 14" id="KW-0813">Transport</keyword>
<organism evidence="18">
    <name type="scientific">Maccullochella mariensis</name>
    <name type="common">Mary River cod</name>
    <dbReference type="NCBI Taxonomy" id="135763"/>
    <lineage>
        <taxon>Eukaryota</taxon>
        <taxon>Metazoa</taxon>
        <taxon>Chordata</taxon>
        <taxon>Craniata</taxon>
        <taxon>Vertebrata</taxon>
        <taxon>Euteleostomi</taxon>
        <taxon>Actinopterygii</taxon>
        <taxon>Neopterygii</taxon>
        <taxon>Teleostei</taxon>
        <taxon>Neoteleostei</taxon>
        <taxon>Acanthomorphata</taxon>
        <taxon>Eupercaria</taxon>
        <taxon>Centrarchiformes</taxon>
        <taxon>Percichthyoidei</taxon>
        <taxon>Percichthyidae</taxon>
        <taxon>Maccullochella</taxon>
    </lineage>
</organism>
<dbReference type="GO" id="GO:0045259">
    <property type="term" value="C:proton-transporting ATP synthase complex"/>
    <property type="evidence" value="ECO:0007669"/>
    <property type="project" value="UniProtKB-KW"/>
</dbReference>
<dbReference type="GO" id="GO:0031966">
    <property type="term" value="C:mitochondrial membrane"/>
    <property type="evidence" value="ECO:0007669"/>
    <property type="project" value="UniProtKB-SubCell"/>
</dbReference>
<dbReference type="GO" id="GO:0015078">
    <property type="term" value="F:proton transmembrane transporter activity"/>
    <property type="evidence" value="ECO:0007669"/>
    <property type="project" value="InterPro"/>
</dbReference>
<evidence type="ECO:0000256" key="3">
    <source>
        <dbReference type="ARBA" id="ARBA00022448"/>
    </source>
</evidence>
<evidence type="ECO:0000313" key="18">
    <source>
        <dbReference type="EMBL" id="ALH16646.1"/>
    </source>
</evidence>
<evidence type="ECO:0000256" key="15">
    <source>
        <dbReference type="SAM" id="Phobius"/>
    </source>
</evidence>
<keyword evidence="4 14" id="KW-0138">CF(0)</keyword>
<feature type="transmembrane region" description="Helical" evidence="15">
    <location>
        <begin position="6"/>
        <end position="26"/>
    </location>
</feature>
<dbReference type="Pfam" id="PF00895">
    <property type="entry name" value="ATP-synt_8"/>
    <property type="match status" value="1"/>
</dbReference>
<accession>D5FNN1</accession>
<dbReference type="PANTHER" id="PTHR39937:SF1">
    <property type="entry name" value="ATP SYNTHASE PROTEIN 8"/>
    <property type="match status" value="1"/>
</dbReference>
<evidence type="ECO:0000256" key="1">
    <source>
        <dbReference type="ARBA" id="ARBA00004304"/>
    </source>
</evidence>
<accession>A0A0N9QGG7</accession>
<keyword evidence="7 15" id="KW-1133">Transmembrane helix</keyword>
<evidence type="ECO:0000256" key="12">
    <source>
        <dbReference type="ARBA" id="ARBA00053067"/>
    </source>
</evidence>